<dbReference type="GO" id="GO:0016787">
    <property type="term" value="F:hydrolase activity"/>
    <property type="evidence" value="ECO:0007669"/>
    <property type="project" value="UniProtKB-UniRule"/>
</dbReference>
<comment type="cofactor">
    <cofactor evidence="2">
        <name>a divalent metal cation</name>
        <dbReference type="ChEBI" id="CHEBI:60240"/>
    </cofactor>
</comment>
<reference evidence="4 5" key="1">
    <citation type="submission" date="2020-08" db="EMBL/GenBank/DDBJ databases">
        <title>Genomic Encyclopedia of Type Strains, Phase IV (KMG-IV): sequencing the most valuable type-strain genomes for metagenomic binning, comparative biology and taxonomic classification.</title>
        <authorList>
            <person name="Goeker M."/>
        </authorList>
    </citation>
    <scope>NUCLEOTIDE SEQUENCE [LARGE SCALE GENOMIC DNA]</scope>
    <source>
        <strain evidence="4 5">DSM 105074</strain>
    </source>
</reference>
<dbReference type="InterPro" id="IPR024654">
    <property type="entry name" value="Calcineurin-like_PHP_lpxH"/>
</dbReference>
<dbReference type="EMBL" id="JACHGF010000002">
    <property type="protein sequence ID" value="MBB5283055.1"/>
    <property type="molecule type" value="Genomic_DNA"/>
</dbReference>
<keyword evidence="2" id="KW-0479">Metal-binding</keyword>
<dbReference type="Proteomes" id="UP000557307">
    <property type="component" value="Unassembled WGS sequence"/>
</dbReference>
<sequence length="169" mass="19186">MLKIGLLSDTHGYLDPALFQHFAPCDELWHAGDVGDAGIIEQLENFKPLRVVYGNIDGKEVKLRSEENCRFELEGFRVWMTHIGGYPPRYNPQVRPQLLAQPPHIFVCGHSHILRVMRDPKLGQMLYLNPGAAGREGFHKVRTALRFSLHEGQIANMEVVELGLRSALY</sequence>
<keyword evidence="5" id="KW-1185">Reference proteome</keyword>
<feature type="domain" description="Calcineurin-like phosphoesterase" evidence="3">
    <location>
        <begin position="2"/>
        <end position="150"/>
    </location>
</feature>
<protein>
    <recommendedName>
        <fullName evidence="2">Phosphoesterase</fullName>
        <ecNumber evidence="2">3.1.4.-</ecNumber>
    </recommendedName>
</protein>
<evidence type="ECO:0000313" key="5">
    <source>
        <dbReference type="Proteomes" id="UP000557307"/>
    </source>
</evidence>
<evidence type="ECO:0000256" key="2">
    <source>
        <dbReference type="RuleBase" id="RU362039"/>
    </source>
</evidence>
<dbReference type="SUPFAM" id="SSF56300">
    <property type="entry name" value="Metallo-dependent phosphatases"/>
    <property type="match status" value="1"/>
</dbReference>
<evidence type="ECO:0000256" key="1">
    <source>
        <dbReference type="ARBA" id="ARBA00008950"/>
    </source>
</evidence>
<dbReference type="Gene3D" id="3.60.21.10">
    <property type="match status" value="1"/>
</dbReference>
<evidence type="ECO:0000259" key="3">
    <source>
        <dbReference type="Pfam" id="PF12850"/>
    </source>
</evidence>
<accession>A0A840TJF0</accession>
<comment type="similarity">
    <text evidence="1 2">Belongs to the metallophosphoesterase superfamily. YfcE family.</text>
</comment>
<evidence type="ECO:0000313" key="4">
    <source>
        <dbReference type="EMBL" id="MBB5283055.1"/>
    </source>
</evidence>
<dbReference type="Pfam" id="PF12850">
    <property type="entry name" value="Metallophos_2"/>
    <property type="match status" value="1"/>
</dbReference>
<proteinExistence type="inferred from homology"/>
<comment type="caution">
    <text evidence="4">The sequence shown here is derived from an EMBL/GenBank/DDBJ whole genome shotgun (WGS) entry which is preliminary data.</text>
</comment>
<dbReference type="InterPro" id="IPR000979">
    <property type="entry name" value="Phosphodiesterase_MJ0936/Vps29"/>
</dbReference>
<dbReference type="EC" id="3.1.4.-" evidence="2"/>
<dbReference type="NCBIfam" id="TIGR00040">
    <property type="entry name" value="yfcE"/>
    <property type="match status" value="1"/>
</dbReference>
<dbReference type="AlphaFoldDB" id="A0A840TJF0"/>
<organism evidence="4 5">
    <name type="scientific">Rhabdobacter roseus</name>
    <dbReference type="NCBI Taxonomy" id="1655419"/>
    <lineage>
        <taxon>Bacteria</taxon>
        <taxon>Pseudomonadati</taxon>
        <taxon>Bacteroidota</taxon>
        <taxon>Cytophagia</taxon>
        <taxon>Cytophagales</taxon>
        <taxon>Cytophagaceae</taxon>
        <taxon>Rhabdobacter</taxon>
    </lineage>
</organism>
<dbReference type="InterPro" id="IPR029052">
    <property type="entry name" value="Metallo-depent_PP-like"/>
</dbReference>
<dbReference type="RefSeq" id="WP_184172122.1">
    <property type="nucleotide sequence ID" value="NZ_JACHGF010000002.1"/>
</dbReference>
<name>A0A840TJF0_9BACT</name>
<gene>
    <name evidence="4" type="ORF">HNQ92_001181</name>
</gene>
<dbReference type="GO" id="GO:0046872">
    <property type="term" value="F:metal ion binding"/>
    <property type="evidence" value="ECO:0007669"/>
    <property type="project" value="UniProtKB-KW"/>
</dbReference>